<sequence length="398" mass="44178">MASPKFHPALAVSNIKNFITITLDLETVEYSSWTELFKITARAYQVIDHIIPPSPTTPVATPPHLTIEQRLAQEAADIEARSLWDRLDAIVLQWIYGTISHDLLHTIIEPDSTAHHAWERLQDIFQDNKNSRATYLENQFSNTRLDQFPNIAAYCKTLKVLADQLTNVDSPVSNQRLVFRMVNGLPEQYDTVASLIPQADPVPLFSKARSMLILEESRKHQQVTPPAALLHTADPPSPSPRPARTDNRGARPRGRVSSNRGGRQRSNPRPEGFRQHYATPYPGQWPPNHYAYWPQGSPWVAPPCPYPSVPWQTPAAATSTPTAGILGPRPQQDHYVAAPPTPTDLQAAIVTPRPRRPRAMNTMTLTPPDDSWYLDTGATSHMTSSSGSLIGGTGSPVQ</sequence>
<keyword evidence="3" id="KW-1185">Reference proteome</keyword>
<dbReference type="PANTHER" id="PTHR47481">
    <property type="match status" value="1"/>
</dbReference>
<evidence type="ECO:0000256" key="1">
    <source>
        <dbReference type="SAM" id="MobiDB-lite"/>
    </source>
</evidence>
<evidence type="ECO:0000313" key="3">
    <source>
        <dbReference type="Proteomes" id="UP001152484"/>
    </source>
</evidence>
<feature type="region of interest" description="Disordered" evidence="1">
    <location>
        <begin position="377"/>
        <end position="398"/>
    </location>
</feature>
<name>A0A9P0ZJ95_CUSEU</name>
<dbReference type="PANTHER" id="PTHR47481:SF38">
    <property type="entry name" value="POU DOMAIN, CLASS 4, TRANSCRIPTION FACTOR 1-LIKE"/>
    <property type="match status" value="1"/>
</dbReference>
<feature type="compositionally biased region" description="Gly residues" evidence="1">
    <location>
        <begin position="389"/>
        <end position="398"/>
    </location>
</feature>
<dbReference type="Pfam" id="PF14223">
    <property type="entry name" value="Retrotran_gag_2"/>
    <property type="match status" value="1"/>
</dbReference>
<dbReference type="AlphaFoldDB" id="A0A9P0ZJ95"/>
<organism evidence="2 3">
    <name type="scientific">Cuscuta europaea</name>
    <name type="common">European dodder</name>
    <dbReference type="NCBI Taxonomy" id="41803"/>
    <lineage>
        <taxon>Eukaryota</taxon>
        <taxon>Viridiplantae</taxon>
        <taxon>Streptophyta</taxon>
        <taxon>Embryophyta</taxon>
        <taxon>Tracheophyta</taxon>
        <taxon>Spermatophyta</taxon>
        <taxon>Magnoliopsida</taxon>
        <taxon>eudicotyledons</taxon>
        <taxon>Gunneridae</taxon>
        <taxon>Pentapetalae</taxon>
        <taxon>asterids</taxon>
        <taxon>lamiids</taxon>
        <taxon>Solanales</taxon>
        <taxon>Convolvulaceae</taxon>
        <taxon>Cuscuteae</taxon>
        <taxon>Cuscuta</taxon>
        <taxon>Cuscuta subgen. Cuscuta</taxon>
    </lineage>
</organism>
<feature type="compositionally biased region" description="Polar residues" evidence="1">
    <location>
        <begin position="256"/>
        <end position="267"/>
    </location>
</feature>
<protein>
    <submittedName>
        <fullName evidence="2">Uncharacterized protein</fullName>
    </submittedName>
</protein>
<dbReference type="OrthoDB" id="1699318at2759"/>
<reference evidence="2" key="1">
    <citation type="submission" date="2022-07" db="EMBL/GenBank/DDBJ databases">
        <authorList>
            <person name="Macas J."/>
            <person name="Novak P."/>
            <person name="Neumann P."/>
        </authorList>
    </citation>
    <scope>NUCLEOTIDE SEQUENCE</scope>
</reference>
<evidence type="ECO:0000313" key="2">
    <source>
        <dbReference type="EMBL" id="CAH9104717.1"/>
    </source>
</evidence>
<accession>A0A9P0ZJ95</accession>
<feature type="region of interest" description="Disordered" evidence="1">
    <location>
        <begin position="218"/>
        <end position="278"/>
    </location>
</feature>
<dbReference type="Proteomes" id="UP001152484">
    <property type="component" value="Unassembled WGS sequence"/>
</dbReference>
<dbReference type="EMBL" id="CAMAPE010000046">
    <property type="protein sequence ID" value="CAH9104717.1"/>
    <property type="molecule type" value="Genomic_DNA"/>
</dbReference>
<proteinExistence type="predicted"/>
<comment type="caution">
    <text evidence="2">The sequence shown here is derived from an EMBL/GenBank/DDBJ whole genome shotgun (WGS) entry which is preliminary data.</text>
</comment>
<gene>
    <name evidence="2" type="ORF">CEURO_LOCUS16664</name>
</gene>